<keyword evidence="2" id="KW-0802">TPR repeat</keyword>
<evidence type="ECO:0000259" key="4">
    <source>
        <dbReference type="Pfam" id="PF13283"/>
    </source>
</evidence>
<protein>
    <submittedName>
        <fullName evidence="5">Tetratricopeptide repeat protein</fullName>
    </submittedName>
</protein>
<feature type="chain" id="PRO_5046404723" evidence="3">
    <location>
        <begin position="37"/>
        <end position="791"/>
    </location>
</feature>
<name>A0ABX5KLE3_9BURK</name>
<dbReference type="PROSITE" id="PS51257">
    <property type="entry name" value="PROKAR_LIPOPROTEIN"/>
    <property type="match status" value="1"/>
</dbReference>
<feature type="signal peptide" evidence="3">
    <location>
        <begin position="1"/>
        <end position="36"/>
    </location>
</feature>
<proteinExistence type="predicted"/>
<reference evidence="5 6" key="1">
    <citation type="submission" date="2018-05" db="EMBL/GenBank/DDBJ databases">
        <title>Genomic Encyclopedia of Type Strains, Phase IV (KMG-V): Genome sequencing to study the core and pangenomes of soil and plant-associated prokaryotes.</title>
        <authorList>
            <person name="Whitman W."/>
        </authorList>
    </citation>
    <scope>NUCLEOTIDE SEQUENCE [LARGE SCALE GENOMIC DNA]</scope>
    <source>
        <strain evidence="5 6">SCZa-39</strain>
    </source>
</reference>
<dbReference type="SUPFAM" id="SSF48452">
    <property type="entry name" value="TPR-like"/>
    <property type="match status" value="2"/>
</dbReference>
<dbReference type="Pfam" id="PF13432">
    <property type="entry name" value="TPR_16"/>
    <property type="match status" value="1"/>
</dbReference>
<evidence type="ECO:0000256" key="3">
    <source>
        <dbReference type="SAM" id="SignalP"/>
    </source>
</evidence>
<dbReference type="InterPro" id="IPR025137">
    <property type="entry name" value="NfrA_C"/>
</dbReference>
<evidence type="ECO:0000313" key="6">
    <source>
        <dbReference type="Proteomes" id="UP000245712"/>
    </source>
</evidence>
<dbReference type="Proteomes" id="UP000245712">
    <property type="component" value="Unassembled WGS sequence"/>
</dbReference>
<dbReference type="PANTHER" id="PTHR45586">
    <property type="entry name" value="TPR REPEAT-CONTAINING PROTEIN PA4667"/>
    <property type="match status" value="1"/>
</dbReference>
<keyword evidence="1" id="KW-0677">Repeat</keyword>
<keyword evidence="3" id="KW-0732">Signal</keyword>
<sequence>MKLRPFFPVRACGQSARRAQRAVCCAALAVSCAARAYGVEAVPQAKPNPVAKPAAAPHAATREAPLEGEAFRLGDAAFTAYNRKDYAAADALAARALALRPDVTRLWLLRVYALQNQNRPADALDVAQTALAQGRRDPALTAARNTLRASLAGAHAAGATATPTTQTPAWKLGDEAYKDYAAGRYAEAADHARESLRLQPDNPGLRGLLIYSLERQQRFEEASREADAALRLTPDDETLQALRDRMHRLLAPAPAKAAWDAYRTGDYAQAATLARDAIHQAPDVQSYRYLLTGALLSEGEYTQADTAATDALAQDGDDALSLAMRGFARAQLGQTDAARTDLNKALKQDWLSDAQMATVKRIAADTLRMSMSANAGTGGASVPGAVATSVASASSASPARTAPVVFCTSDPQDVLCNLLPAGSSLAGAGPGYDAATRAYADFAHRDFSAAASAASEAVQAAPDNLAYRLLLVNALERAGRHKDARAAFEPVTQRTDVPPGEWLDVAYTAQRLSYNTEARNAFANAVDANDAGQIELAAQTRQNVRQAVSDLDRTWGFTGALGYGTVGVMNSAFSPSLSARRTLQSSEELYWRPPVIGNVDGSVFEVYARMNQALYDGTGGSTGLPTNQGVLGARWKPFARQNFVFAVERFVPIGSDSRADWLLRGAWSAGEGGSLRVDRPNWPYWQIYAEGDYFIEHPQTLGTFEARYGRAFAAANNLVAMPYLALNAGYDSLLARHATAGVGPGVAMRLWFREDRHHAPQSFVELNVQYRVRVAGDDRSDGIFAGLYFSY</sequence>
<evidence type="ECO:0000313" key="5">
    <source>
        <dbReference type="EMBL" id="PVX79933.1"/>
    </source>
</evidence>
<feature type="domain" description="Bacteriophage N4 adsorption protein A C-terminal" evidence="4">
    <location>
        <begin position="619"/>
        <end position="786"/>
    </location>
</feature>
<accession>A0ABX5KLE3</accession>
<dbReference type="SMART" id="SM00028">
    <property type="entry name" value="TPR"/>
    <property type="match status" value="5"/>
</dbReference>
<organism evidence="5 6">
    <name type="scientific">Paraburkholderia unamae</name>
    <dbReference type="NCBI Taxonomy" id="219649"/>
    <lineage>
        <taxon>Bacteria</taxon>
        <taxon>Pseudomonadati</taxon>
        <taxon>Pseudomonadota</taxon>
        <taxon>Betaproteobacteria</taxon>
        <taxon>Burkholderiales</taxon>
        <taxon>Burkholderiaceae</taxon>
        <taxon>Paraburkholderia</taxon>
    </lineage>
</organism>
<dbReference type="EMBL" id="QEOB01000012">
    <property type="protein sequence ID" value="PVX79933.1"/>
    <property type="molecule type" value="Genomic_DNA"/>
</dbReference>
<dbReference type="InterPro" id="IPR051012">
    <property type="entry name" value="CellSynth/LPSAsmb/PSIAsmb"/>
</dbReference>
<dbReference type="Pfam" id="PF14559">
    <property type="entry name" value="TPR_19"/>
    <property type="match status" value="2"/>
</dbReference>
<dbReference type="InterPro" id="IPR011990">
    <property type="entry name" value="TPR-like_helical_dom_sf"/>
</dbReference>
<dbReference type="InterPro" id="IPR019734">
    <property type="entry name" value="TPR_rpt"/>
</dbReference>
<evidence type="ECO:0000256" key="1">
    <source>
        <dbReference type="ARBA" id="ARBA00022737"/>
    </source>
</evidence>
<evidence type="ECO:0000256" key="2">
    <source>
        <dbReference type="ARBA" id="ARBA00022803"/>
    </source>
</evidence>
<dbReference type="PANTHER" id="PTHR45586:SF1">
    <property type="entry name" value="LIPOPOLYSACCHARIDE ASSEMBLY PROTEIN B"/>
    <property type="match status" value="1"/>
</dbReference>
<dbReference type="Pfam" id="PF13283">
    <property type="entry name" value="NfrA_C"/>
    <property type="match status" value="1"/>
</dbReference>
<dbReference type="RefSeq" id="WP_116612488.1">
    <property type="nucleotide sequence ID" value="NZ_CAJZAT010000202.1"/>
</dbReference>
<keyword evidence="6" id="KW-1185">Reference proteome</keyword>
<comment type="caution">
    <text evidence="5">The sequence shown here is derived from an EMBL/GenBank/DDBJ whole genome shotgun (WGS) entry which is preliminary data.</text>
</comment>
<gene>
    <name evidence="5" type="ORF">C7402_112120</name>
</gene>
<dbReference type="Gene3D" id="1.25.40.10">
    <property type="entry name" value="Tetratricopeptide repeat domain"/>
    <property type="match status" value="3"/>
</dbReference>